<dbReference type="CDD" id="cd06558">
    <property type="entry name" value="crotonase-like"/>
    <property type="match status" value="1"/>
</dbReference>
<protein>
    <submittedName>
        <fullName evidence="2">Enoyl-CoA hydratase-related protein</fullName>
    </submittedName>
</protein>
<dbReference type="EMBL" id="JARAKF010000001">
    <property type="protein sequence ID" value="MDU8991676.1"/>
    <property type="molecule type" value="Genomic_DNA"/>
</dbReference>
<dbReference type="Proteomes" id="UP001257627">
    <property type="component" value="Unassembled WGS sequence"/>
</dbReference>
<dbReference type="RefSeq" id="WP_143610469.1">
    <property type="nucleotide sequence ID" value="NZ_CP107955.1"/>
</dbReference>
<evidence type="ECO:0000313" key="2">
    <source>
        <dbReference type="EMBL" id="MDU8991676.1"/>
    </source>
</evidence>
<dbReference type="Pfam" id="PF00378">
    <property type="entry name" value="ECH_1"/>
    <property type="match status" value="1"/>
</dbReference>
<reference evidence="2 3" key="1">
    <citation type="submission" date="2023-02" db="EMBL/GenBank/DDBJ databases">
        <authorList>
            <person name="Maleckis M."/>
        </authorList>
    </citation>
    <scope>NUCLEOTIDE SEQUENCE [LARGE SCALE GENOMIC DNA]</scope>
    <source>
        <strain evidence="2 3">P8-A2</strain>
    </source>
</reference>
<name>A0ABU3UCM9_9ACTN</name>
<dbReference type="SUPFAM" id="SSF52096">
    <property type="entry name" value="ClpP/crotonase"/>
    <property type="match status" value="1"/>
</dbReference>
<comment type="similarity">
    <text evidence="1">Belongs to the enoyl-CoA hydratase/isomerase family.</text>
</comment>
<dbReference type="InterPro" id="IPR014748">
    <property type="entry name" value="Enoyl-CoA_hydra_C"/>
</dbReference>
<accession>A0ABU3UCM9</accession>
<comment type="caution">
    <text evidence="2">The sequence shown here is derived from an EMBL/GenBank/DDBJ whole genome shotgun (WGS) entry which is preliminary data.</text>
</comment>
<dbReference type="PANTHER" id="PTHR42964">
    <property type="entry name" value="ENOYL-COA HYDRATASE"/>
    <property type="match status" value="1"/>
</dbReference>
<keyword evidence="3" id="KW-1185">Reference proteome</keyword>
<dbReference type="InterPro" id="IPR051683">
    <property type="entry name" value="Enoyl-CoA_Hydratase/Isomerase"/>
</dbReference>
<organism evidence="2 3">
    <name type="scientific">Streptomyces mirabilis</name>
    <dbReference type="NCBI Taxonomy" id="68239"/>
    <lineage>
        <taxon>Bacteria</taxon>
        <taxon>Bacillati</taxon>
        <taxon>Actinomycetota</taxon>
        <taxon>Actinomycetes</taxon>
        <taxon>Kitasatosporales</taxon>
        <taxon>Streptomycetaceae</taxon>
        <taxon>Streptomyces</taxon>
    </lineage>
</organism>
<evidence type="ECO:0000256" key="1">
    <source>
        <dbReference type="ARBA" id="ARBA00005254"/>
    </source>
</evidence>
<dbReference type="Gene3D" id="3.90.226.10">
    <property type="entry name" value="2-enoyl-CoA Hydratase, Chain A, domain 1"/>
    <property type="match status" value="1"/>
</dbReference>
<proteinExistence type="inferred from homology"/>
<dbReference type="Gene3D" id="1.10.12.10">
    <property type="entry name" value="Lyase 2-enoyl-coa Hydratase, Chain A, domain 2"/>
    <property type="match status" value="1"/>
</dbReference>
<dbReference type="InterPro" id="IPR029045">
    <property type="entry name" value="ClpP/crotonase-like_dom_sf"/>
</dbReference>
<sequence length="271" mass="27372">MRVTTEVDGDAVAHVELCRGDGNAIDLAMARGLLDAARSCETARARAVLLTGRGRSFCVGGDLREFAAVPGNRLAGHLTDVTDALHGALRILAGLDAPLVVAVQGAVAGAGLGLTAAADLAFAASDAGFTAAYTGIGYSPDAGVTWSLPRLVGPGRARDLLLTNRRITAAEALAMGLVARVVAPERLAAQAAAAARTLAHGATGAYGVTRRLVSGALSASFDEHLDAEARGLAAAAVSAEGREGVSAFVAKRRPDFVHPPFGGHGDHGDPS</sequence>
<evidence type="ECO:0000313" key="3">
    <source>
        <dbReference type="Proteomes" id="UP001257627"/>
    </source>
</evidence>
<gene>
    <name evidence="2" type="ORF">PU648_04625</name>
</gene>
<dbReference type="InterPro" id="IPR001753">
    <property type="entry name" value="Enoyl-CoA_hydra/iso"/>
</dbReference>
<dbReference type="PANTHER" id="PTHR42964:SF1">
    <property type="entry name" value="POLYKETIDE BIOSYNTHESIS ENOYL-COA HYDRATASE PKSH-RELATED"/>
    <property type="match status" value="1"/>
</dbReference>